<reference evidence="10 11" key="1">
    <citation type="journal article" date="2019" name="Sci. Rep.">
        <title>Comparative genomics of chytrid fungi reveal insights into the obligate biotrophic and pathogenic lifestyle of Synchytrium endobioticum.</title>
        <authorList>
            <person name="van de Vossenberg B.T.L.H."/>
            <person name="Warris S."/>
            <person name="Nguyen H.D.T."/>
            <person name="van Gent-Pelzer M.P.E."/>
            <person name="Joly D.L."/>
            <person name="van de Geest H.C."/>
            <person name="Bonants P.J.M."/>
            <person name="Smith D.S."/>
            <person name="Levesque C.A."/>
            <person name="van der Lee T.A.J."/>
        </authorList>
    </citation>
    <scope>NUCLEOTIDE SEQUENCE [LARGE SCALE GENOMIC DNA]</scope>
    <source>
        <strain evidence="10 11">JEL517</strain>
    </source>
</reference>
<dbReference type="FunFam" id="3.60.110.10:FF:000003">
    <property type="entry name" value="Glutamine-dependent NAD(+) synthetase"/>
    <property type="match status" value="1"/>
</dbReference>
<accession>A0A507C3A2</accession>
<dbReference type="EMBL" id="QEAO01000030">
    <property type="protein sequence ID" value="TPX32426.1"/>
    <property type="molecule type" value="Genomic_DNA"/>
</dbReference>
<evidence type="ECO:0000256" key="8">
    <source>
        <dbReference type="PIRNR" id="PIRNR006630"/>
    </source>
</evidence>
<gene>
    <name evidence="10" type="primary">QNS1</name>
    <name evidence="10" type="ORF">SmJEL517_g04490</name>
</gene>
<evidence type="ECO:0000256" key="4">
    <source>
        <dbReference type="ARBA" id="ARBA00022741"/>
    </source>
</evidence>
<dbReference type="Pfam" id="PF00795">
    <property type="entry name" value="CN_hydrolase"/>
    <property type="match status" value="1"/>
</dbReference>
<dbReference type="STRING" id="1806994.A0A507C3A2"/>
<dbReference type="HAMAP" id="MF_02090">
    <property type="entry name" value="NadE_glutamine_dep"/>
    <property type="match status" value="1"/>
</dbReference>
<evidence type="ECO:0000313" key="11">
    <source>
        <dbReference type="Proteomes" id="UP000319731"/>
    </source>
</evidence>
<comment type="caution">
    <text evidence="10">The sequence shown here is derived from an EMBL/GenBank/DDBJ whole genome shotgun (WGS) entry which is preliminary data.</text>
</comment>
<dbReference type="AlphaFoldDB" id="A0A507C3A2"/>
<dbReference type="GO" id="GO:0003952">
    <property type="term" value="F:NAD+ synthase (glutamine-hydrolyzing) activity"/>
    <property type="evidence" value="ECO:0007669"/>
    <property type="project" value="UniProtKB-UniRule"/>
</dbReference>
<comment type="similarity">
    <text evidence="2 8">In the C-terminal section; belongs to the NAD synthetase family.</text>
</comment>
<dbReference type="InterPro" id="IPR022310">
    <property type="entry name" value="NAD/GMP_synthase"/>
</dbReference>
<dbReference type="InterPro" id="IPR003010">
    <property type="entry name" value="C-N_Hydrolase"/>
</dbReference>
<evidence type="ECO:0000256" key="1">
    <source>
        <dbReference type="ARBA" id="ARBA00005188"/>
    </source>
</evidence>
<dbReference type="SUPFAM" id="SSF52402">
    <property type="entry name" value="Adenine nucleotide alpha hydrolases-like"/>
    <property type="match status" value="1"/>
</dbReference>
<keyword evidence="5 8" id="KW-0067">ATP-binding</keyword>
<dbReference type="GO" id="GO:0005524">
    <property type="term" value="F:ATP binding"/>
    <property type="evidence" value="ECO:0007669"/>
    <property type="project" value="UniProtKB-UniRule"/>
</dbReference>
<evidence type="ECO:0000259" key="9">
    <source>
        <dbReference type="PROSITE" id="PS50263"/>
    </source>
</evidence>
<dbReference type="InterPro" id="IPR014445">
    <property type="entry name" value="Gln-dep_NAD_synthase"/>
</dbReference>
<dbReference type="GO" id="GO:0005737">
    <property type="term" value="C:cytoplasm"/>
    <property type="evidence" value="ECO:0007669"/>
    <property type="project" value="InterPro"/>
</dbReference>
<dbReference type="InterPro" id="IPR036526">
    <property type="entry name" value="C-N_Hydrolase_sf"/>
</dbReference>
<evidence type="ECO:0000256" key="7">
    <source>
        <dbReference type="ARBA" id="ARBA00052340"/>
    </source>
</evidence>
<keyword evidence="6 8" id="KW-0520">NAD</keyword>
<dbReference type="GO" id="GO:0009435">
    <property type="term" value="P:NAD+ biosynthetic process"/>
    <property type="evidence" value="ECO:0007669"/>
    <property type="project" value="UniProtKB-UniRule"/>
</dbReference>
<evidence type="ECO:0000256" key="5">
    <source>
        <dbReference type="ARBA" id="ARBA00022840"/>
    </source>
</evidence>
<sequence length="727" mass="81497">MGHLITLATCALNQWALDFQGNMERILESIRIAKERGATYRLGPELEIPGYGCNDHFHEGDTYLHSWEVLAQLLVHPTCQDILCDIGMYVSDIHHSSITNNTISYQDNIARPVVHKSVKYNCRVFILNKKILLIRPKMFMANDGNYREMRWFTPWAKSKFVEDHYLPRMVEEVTGQTTVPFGDGVVATKDTVVGTELCEELFTPNSPHIHMSLDGVEIFGNGSGSHHEFQKLHTRVDLIKEAMLKSGGIYLYANQQGCDGERVYYDGCALICVNGNVVAQGSQFSLSDVEVISATVDIEDVRSMRGSIVSRGMQASRAEPFPRVRAPITLSVSAFHTDIRPNDPMEVRYSTPEEEIALGPACWLWDYLRRSKSGGFFLPLSGGIDSCATALIVYSMCRMVCEAVQNGDKQVLADARRMAGTETYTPTDPTEFCKRIFHTCYMGTSNSSNDTRSRAKLLSDRIGSYHVDLNMDTVVAAVMALFTLVTGAAPKFKVYGGTERENLALQNVQARLRMVLAYLFAQLLLWVRGLPGSLLVLGSANVDETLRGYLTKYDCSSADINPIGGISKTDLRKFILYSRDEYKLEILDSFLDAPATAELEPITANYVQEDEVDMGMTYKELSVYGTLRKVARCGPFSMFTKLLQQWGPTLSPAEIAAKVKRFFFFYSINRHKSTVLPPSYHMSPYSPDDNRFDMRPFLYNAGWGWQFGKIDEAVKTISSGSRSQATL</sequence>
<comment type="catalytic activity">
    <reaction evidence="7 8">
        <text>deamido-NAD(+) + L-glutamine + ATP + H2O = L-glutamate + AMP + diphosphate + NAD(+) + H(+)</text>
        <dbReference type="Rhea" id="RHEA:24384"/>
        <dbReference type="ChEBI" id="CHEBI:15377"/>
        <dbReference type="ChEBI" id="CHEBI:15378"/>
        <dbReference type="ChEBI" id="CHEBI:29985"/>
        <dbReference type="ChEBI" id="CHEBI:30616"/>
        <dbReference type="ChEBI" id="CHEBI:33019"/>
        <dbReference type="ChEBI" id="CHEBI:57540"/>
        <dbReference type="ChEBI" id="CHEBI:58359"/>
        <dbReference type="ChEBI" id="CHEBI:58437"/>
        <dbReference type="ChEBI" id="CHEBI:456215"/>
        <dbReference type="EC" id="6.3.5.1"/>
    </reaction>
</comment>
<keyword evidence="4 8" id="KW-0547">Nucleotide-binding</keyword>
<protein>
    <recommendedName>
        <fullName evidence="8">Glutamine-dependent NAD(+) synthetase</fullName>
        <ecNumber evidence="8">6.3.5.1</ecNumber>
    </recommendedName>
    <alternativeName>
        <fullName evidence="8">NAD(+) synthase [glutamine-hydrolyzing]</fullName>
    </alternativeName>
</protein>
<dbReference type="GeneID" id="42005715"/>
<dbReference type="PANTHER" id="PTHR23090:SF9">
    <property type="entry name" value="GLUTAMINE-DEPENDENT NAD(+) SYNTHETASE"/>
    <property type="match status" value="1"/>
</dbReference>
<organism evidence="10 11">
    <name type="scientific">Synchytrium microbalum</name>
    <dbReference type="NCBI Taxonomy" id="1806994"/>
    <lineage>
        <taxon>Eukaryota</taxon>
        <taxon>Fungi</taxon>
        <taxon>Fungi incertae sedis</taxon>
        <taxon>Chytridiomycota</taxon>
        <taxon>Chytridiomycota incertae sedis</taxon>
        <taxon>Chytridiomycetes</taxon>
        <taxon>Synchytriales</taxon>
        <taxon>Synchytriaceae</taxon>
        <taxon>Synchytrium</taxon>
    </lineage>
</organism>
<name>A0A507C3A2_9FUNG</name>
<proteinExistence type="inferred from homology"/>
<dbReference type="CDD" id="cd07570">
    <property type="entry name" value="GAT_Gln-NAD-synth"/>
    <property type="match status" value="1"/>
</dbReference>
<evidence type="ECO:0000256" key="6">
    <source>
        <dbReference type="ARBA" id="ARBA00023027"/>
    </source>
</evidence>
<comment type="pathway">
    <text evidence="1 8">Cofactor biosynthesis; NAD(+) biosynthesis; NAD(+) from deamido-NAD(+) (L-Gln route): step 1/1.</text>
</comment>
<dbReference type="PIRSF" id="PIRSF006630">
    <property type="entry name" value="NADS_GAT"/>
    <property type="match status" value="1"/>
</dbReference>
<dbReference type="InterPro" id="IPR003694">
    <property type="entry name" value="NAD_synthase"/>
</dbReference>
<evidence type="ECO:0000256" key="2">
    <source>
        <dbReference type="ARBA" id="ARBA00007145"/>
    </source>
</evidence>
<evidence type="ECO:0000256" key="3">
    <source>
        <dbReference type="ARBA" id="ARBA00022598"/>
    </source>
</evidence>
<keyword evidence="3 8" id="KW-0436">Ligase</keyword>
<dbReference type="OrthoDB" id="2020662at2759"/>
<dbReference type="InterPro" id="IPR014729">
    <property type="entry name" value="Rossmann-like_a/b/a_fold"/>
</dbReference>
<dbReference type="Gene3D" id="3.40.50.620">
    <property type="entry name" value="HUPs"/>
    <property type="match status" value="1"/>
</dbReference>
<dbReference type="EC" id="6.3.5.1" evidence="8"/>
<dbReference type="RefSeq" id="XP_031023634.1">
    <property type="nucleotide sequence ID" value="XM_031170418.1"/>
</dbReference>
<dbReference type="UniPathway" id="UPA00253">
    <property type="reaction ID" value="UER00334"/>
</dbReference>
<feature type="domain" description="CN hydrolase" evidence="9">
    <location>
        <begin position="5"/>
        <end position="298"/>
    </location>
</feature>
<dbReference type="FunFam" id="3.40.50.620:FF:000036">
    <property type="entry name" value="Glutamine-dependent NAD(+) synthetase"/>
    <property type="match status" value="1"/>
</dbReference>
<dbReference type="GO" id="GO:0004359">
    <property type="term" value="F:glutaminase activity"/>
    <property type="evidence" value="ECO:0007669"/>
    <property type="project" value="InterPro"/>
</dbReference>
<keyword evidence="11" id="KW-1185">Reference proteome</keyword>
<evidence type="ECO:0000313" key="10">
    <source>
        <dbReference type="EMBL" id="TPX32426.1"/>
    </source>
</evidence>
<dbReference type="Gene3D" id="3.60.110.10">
    <property type="entry name" value="Carbon-nitrogen hydrolase"/>
    <property type="match status" value="1"/>
</dbReference>
<dbReference type="PANTHER" id="PTHR23090">
    <property type="entry name" value="NH 3 /GLUTAMINE-DEPENDENT NAD + SYNTHETASE"/>
    <property type="match status" value="1"/>
</dbReference>
<dbReference type="SUPFAM" id="SSF56317">
    <property type="entry name" value="Carbon-nitrogen hydrolase"/>
    <property type="match status" value="1"/>
</dbReference>
<dbReference type="PROSITE" id="PS50263">
    <property type="entry name" value="CN_HYDROLASE"/>
    <property type="match status" value="1"/>
</dbReference>
<dbReference type="CDD" id="cd00553">
    <property type="entry name" value="NAD_synthase"/>
    <property type="match status" value="1"/>
</dbReference>
<dbReference type="Proteomes" id="UP000319731">
    <property type="component" value="Unassembled WGS sequence"/>
</dbReference>
<dbReference type="Pfam" id="PF02540">
    <property type="entry name" value="NAD_synthase"/>
    <property type="match status" value="1"/>
</dbReference>